<keyword evidence="5 7" id="KW-1133">Transmembrane helix</keyword>
<keyword evidence="6 7" id="KW-0472">Membrane</keyword>
<evidence type="ECO:0000256" key="6">
    <source>
        <dbReference type="ARBA" id="ARBA00023136"/>
    </source>
</evidence>
<feature type="transmembrane region" description="Helical" evidence="7">
    <location>
        <begin position="142"/>
        <end position="173"/>
    </location>
</feature>
<dbReference type="AlphaFoldDB" id="A0A7X2T0Q2"/>
<proteinExistence type="inferred from homology"/>
<keyword evidence="9" id="KW-1185">Reference proteome</keyword>
<dbReference type="InterPro" id="IPR052518">
    <property type="entry name" value="CHR_Transporter"/>
</dbReference>
<evidence type="ECO:0000256" key="5">
    <source>
        <dbReference type="ARBA" id="ARBA00022989"/>
    </source>
</evidence>
<keyword evidence="4 7" id="KW-0812">Transmembrane</keyword>
<name>A0A7X2T0Q2_9CLOT</name>
<evidence type="ECO:0000256" key="2">
    <source>
        <dbReference type="ARBA" id="ARBA00005262"/>
    </source>
</evidence>
<feature type="transmembrane region" description="Helical" evidence="7">
    <location>
        <begin position="111"/>
        <end position="130"/>
    </location>
</feature>
<evidence type="ECO:0000256" key="1">
    <source>
        <dbReference type="ARBA" id="ARBA00004651"/>
    </source>
</evidence>
<dbReference type="Pfam" id="PF02417">
    <property type="entry name" value="Chromate_transp"/>
    <property type="match status" value="1"/>
</dbReference>
<feature type="transmembrane region" description="Helical" evidence="7">
    <location>
        <begin position="48"/>
        <end position="69"/>
    </location>
</feature>
<feature type="transmembrane region" description="Helical" evidence="7">
    <location>
        <begin position="6"/>
        <end position="28"/>
    </location>
</feature>
<evidence type="ECO:0000256" key="3">
    <source>
        <dbReference type="ARBA" id="ARBA00022475"/>
    </source>
</evidence>
<dbReference type="GO" id="GO:0015109">
    <property type="term" value="F:chromate transmembrane transporter activity"/>
    <property type="evidence" value="ECO:0007669"/>
    <property type="project" value="InterPro"/>
</dbReference>
<dbReference type="Proteomes" id="UP000460287">
    <property type="component" value="Unassembled WGS sequence"/>
</dbReference>
<dbReference type="RefSeq" id="WP_154530276.1">
    <property type="nucleotide sequence ID" value="NZ_JAQXTV010000066.1"/>
</dbReference>
<dbReference type="PANTHER" id="PTHR43663">
    <property type="entry name" value="CHROMATE TRANSPORT PROTEIN-RELATED"/>
    <property type="match status" value="1"/>
</dbReference>
<evidence type="ECO:0000256" key="4">
    <source>
        <dbReference type="ARBA" id="ARBA00022692"/>
    </source>
</evidence>
<dbReference type="EMBL" id="VULX01000002">
    <property type="protein sequence ID" value="MSR90390.1"/>
    <property type="molecule type" value="Genomic_DNA"/>
</dbReference>
<sequence length="178" mass="19730">MKKLFGIFATFFKIGLFTFGGGFAMIPLIEEEMINKKKWLDKDEFMDIIVLSQSLPGPFAVNASIFVGYKIAGVIGGLLSFLGAVLPSFSIILLVAAYFMQFRNNYYVNKAFMGISAAVPMLVLIAVASLSKAIDKNSRNFIIIAVALFILLYFKVNPIYIIIGSALYGLIFLRKKVE</sequence>
<comment type="caution">
    <text evidence="8">The sequence shown here is derived from an EMBL/GenBank/DDBJ whole genome shotgun (WGS) entry which is preliminary data.</text>
</comment>
<comment type="similarity">
    <text evidence="2">Belongs to the chromate ion transporter (CHR) (TC 2.A.51) family.</text>
</comment>
<comment type="subcellular location">
    <subcellularLocation>
        <location evidence="1">Cell membrane</location>
        <topology evidence="1">Multi-pass membrane protein</topology>
    </subcellularLocation>
</comment>
<protein>
    <submittedName>
        <fullName evidence="8">Chromate transporter</fullName>
    </submittedName>
</protein>
<evidence type="ECO:0000313" key="9">
    <source>
        <dbReference type="Proteomes" id="UP000460287"/>
    </source>
</evidence>
<dbReference type="PANTHER" id="PTHR43663:SF2">
    <property type="entry name" value="CHROMATE TRANSPORT PROTEIN-RELATED"/>
    <property type="match status" value="1"/>
</dbReference>
<evidence type="ECO:0000313" key="8">
    <source>
        <dbReference type="EMBL" id="MSR90390.1"/>
    </source>
</evidence>
<organism evidence="8 9">
    <name type="scientific">Inconstantimicrobium porci</name>
    <dbReference type="NCBI Taxonomy" id="2652291"/>
    <lineage>
        <taxon>Bacteria</taxon>
        <taxon>Bacillati</taxon>
        <taxon>Bacillota</taxon>
        <taxon>Clostridia</taxon>
        <taxon>Eubacteriales</taxon>
        <taxon>Clostridiaceae</taxon>
        <taxon>Inconstantimicrobium</taxon>
    </lineage>
</organism>
<gene>
    <name evidence="8" type="ORF">FYJ33_02905</name>
</gene>
<reference evidence="8 9" key="1">
    <citation type="submission" date="2019-08" db="EMBL/GenBank/DDBJ databases">
        <title>In-depth cultivation of the pig gut microbiome towards novel bacterial diversity and tailored functional studies.</title>
        <authorList>
            <person name="Wylensek D."/>
            <person name="Hitch T.C.A."/>
            <person name="Clavel T."/>
        </authorList>
    </citation>
    <scope>NUCLEOTIDE SEQUENCE [LARGE SCALE GENOMIC DNA]</scope>
    <source>
        <strain evidence="8 9">WCA-383-APC-5B</strain>
    </source>
</reference>
<keyword evidence="3" id="KW-1003">Cell membrane</keyword>
<dbReference type="InterPro" id="IPR003370">
    <property type="entry name" value="Chromate_transpt"/>
</dbReference>
<accession>A0A7X2T0Q2</accession>
<feature type="transmembrane region" description="Helical" evidence="7">
    <location>
        <begin position="75"/>
        <end position="99"/>
    </location>
</feature>
<evidence type="ECO:0000256" key="7">
    <source>
        <dbReference type="SAM" id="Phobius"/>
    </source>
</evidence>
<dbReference type="GO" id="GO:0005886">
    <property type="term" value="C:plasma membrane"/>
    <property type="evidence" value="ECO:0007669"/>
    <property type="project" value="UniProtKB-SubCell"/>
</dbReference>